<organism evidence="8 9">
    <name type="scientific">Paraglaciecola algarum</name>
    <dbReference type="NCBI Taxonomy" id="3050085"/>
    <lineage>
        <taxon>Bacteria</taxon>
        <taxon>Pseudomonadati</taxon>
        <taxon>Pseudomonadota</taxon>
        <taxon>Gammaproteobacteria</taxon>
        <taxon>Alteromonadales</taxon>
        <taxon>Alteromonadaceae</taxon>
        <taxon>Paraglaciecola</taxon>
    </lineage>
</organism>
<comment type="caution">
    <text evidence="8">The sequence shown here is derived from an EMBL/GenBank/DDBJ whole genome shotgun (WGS) entry which is preliminary data.</text>
</comment>
<evidence type="ECO:0000256" key="5">
    <source>
        <dbReference type="ARBA" id="ARBA00022989"/>
    </source>
</evidence>
<feature type="transmembrane region" description="Helical" evidence="7">
    <location>
        <begin position="92"/>
        <end position="110"/>
    </location>
</feature>
<keyword evidence="9" id="KW-1185">Reference proteome</keyword>
<keyword evidence="6 7" id="KW-0472">Membrane</keyword>
<keyword evidence="5 7" id="KW-1133">Transmembrane helix</keyword>
<evidence type="ECO:0000256" key="1">
    <source>
        <dbReference type="ARBA" id="ARBA00004651"/>
    </source>
</evidence>
<keyword evidence="3" id="KW-1003">Cell membrane</keyword>
<comment type="similarity">
    <text evidence="2">Belongs to the DoxX family.</text>
</comment>
<dbReference type="PANTHER" id="PTHR33452">
    <property type="entry name" value="OXIDOREDUCTASE CATD-RELATED"/>
    <property type="match status" value="1"/>
</dbReference>
<dbReference type="PANTHER" id="PTHR33452:SF19">
    <property type="entry name" value="DOXX FAMILY PROTEIN"/>
    <property type="match status" value="1"/>
</dbReference>
<evidence type="ECO:0000256" key="2">
    <source>
        <dbReference type="ARBA" id="ARBA00006679"/>
    </source>
</evidence>
<evidence type="ECO:0000256" key="4">
    <source>
        <dbReference type="ARBA" id="ARBA00022692"/>
    </source>
</evidence>
<dbReference type="RefSeq" id="WP_235310031.1">
    <property type="nucleotide sequence ID" value="NZ_JAKGAS010000001.1"/>
</dbReference>
<feature type="transmembrane region" description="Helical" evidence="7">
    <location>
        <begin position="61"/>
        <end position="85"/>
    </location>
</feature>
<reference evidence="8 9" key="1">
    <citation type="submission" date="2022-01" db="EMBL/GenBank/DDBJ databases">
        <title>Paraglaciecola sp. G1-23.</title>
        <authorList>
            <person name="Jin M.S."/>
            <person name="Han D.M."/>
            <person name="Kim H.M."/>
            <person name="Jeon C.O."/>
        </authorList>
    </citation>
    <scope>NUCLEOTIDE SEQUENCE [LARGE SCALE GENOMIC DNA]</scope>
    <source>
        <strain evidence="8 9">G1-23</strain>
    </source>
</reference>
<dbReference type="Pfam" id="PF07681">
    <property type="entry name" value="DoxX"/>
    <property type="match status" value="1"/>
</dbReference>
<dbReference type="InterPro" id="IPR051907">
    <property type="entry name" value="DoxX-like_oxidoreductase"/>
</dbReference>
<sequence>MKVFQFYQRSHNILNKSRSFEGLAPLLIRLYLAPIMLQAGWNKYSHFNDIVDWFGNHDYGLGLPFPALMAFLAVAAELVGGALLLVGLATRWVSIPLMVTMLVAAFSVHWPNGWAAIADANSWMSNGVLMLNENVMSAPEKLDMAKNLLEKHGNYDWLTSSGKFVVLNNGIEFAITYFIMLLSLFFTGGGKHTSIDYYLANRYLNK</sequence>
<dbReference type="Proteomes" id="UP001521137">
    <property type="component" value="Unassembled WGS sequence"/>
</dbReference>
<gene>
    <name evidence="8" type="ORF">L0668_00080</name>
</gene>
<evidence type="ECO:0000313" key="9">
    <source>
        <dbReference type="Proteomes" id="UP001521137"/>
    </source>
</evidence>
<evidence type="ECO:0000256" key="3">
    <source>
        <dbReference type="ARBA" id="ARBA00022475"/>
    </source>
</evidence>
<dbReference type="InterPro" id="IPR032808">
    <property type="entry name" value="DoxX"/>
</dbReference>
<feature type="transmembrane region" description="Helical" evidence="7">
    <location>
        <begin position="20"/>
        <end position="41"/>
    </location>
</feature>
<name>A0ABS9D0S1_9ALTE</name>
<comment type="subcellular location">
    <subcellularLocation>
        <location evidence="1">Cell membrane</location>
        <topology evidence="1">Multi-pass membrane protein</topology>
    </subcellularLocation>
</comment>
<evidence type="ECO:0000256" key="6">
    <source>
        <dbReference type="ARBA" id="ARBA00023136"/>
    </source>
</evidence>
<evidence type="ECO:0000313" key="8">
    <source>
        <dbReference type="EMBL" id="MCF2946497.1"/>
    </source>
</evidence>
<accession>A0ABS9D0S1</accession>
<proteinExistence type="inferred from homology"/>
<dbReference type="EMBL" id="JAKGAS010000001">
    <property type="protein sequence ID" value="MCF2946497.1"/>
    <property type="molecule type" value="Genomic_DNA"/>
</dbReference>
<feature type="transmembrane region" description="Helical" evidence="7">
    <location>
        <begin position="164"/>
        <end position="186"/>
    </location>
</feature>
<protein>
    <submittedName>
        <fullName evidence="8">DoxX family protein</fullName>
    </submittedName>
</protein>
<evidence type="ECO:0000256" key="7">
    <source>
        <dbReference type="SAM" id="Phobius"/>
    </source>
</evidence>
<keyword evidence="4 7" id="KW-0812">Transmembrane</keyword>